<dbReference type="Proteomes" id="UP000583556">
    <property type="component" value="Unassembled WGS sequence"/>
</dbReference>
<dbReference type="GO" id="GO:0006631">
    <property type="term" value="P:fatty acid metabolic process"/>
    <property type="evidence" value="ECO:0007669"/>
    <property type="project" value="TreeGrafter"/>
</dbReference>
<keyword evidence="6" id="KW-1185">Reference proteome</keyword>
<comment type="caution">
    <text evidence="5">The sequence shown here is derived from an EMBL/GenBank/DDBJ whole genome shotgun (WGS) entry which is preliminary data.</text>
</comment>
<feature type="transmembrane region" description="Helical" evidence="3">
    <location>
        <begin position="824"/>
        <end position="852"/>
    </location>
</feature>
<sequence>MHQTNITHPAYAGPPLTARLREWTSAWQRGETLGERIGRELEFSTLLDLLPNVGNRRALVGTTARGLHSLSFAQLYEFLSAGAPFDDFALRPGDRCAIAIPEGPELAVCLLGVGMRCTVVPMNPWNPEAEIAADLAETGARAVIVPVGEDFDHIRRAARGCGIAVADLVRHPDAVGLFDLTGDALPAGTNWRRFNGPDDIALELFTSGTSGRKKLVPIRLHDLCVGAACIAAALELGPDDRGYNMMPLFHVGGIVRNLYAPLLAGSGMIYSDGFDPAMFWDELDEGAGFNWYYASPTMHDSILHEGEGRTPRARKLRFICNAAGDLLPSTADRLRARFDATILPGYGMTECMPIACPPLDYQLERKGASGRVLGPDVRILGDAGEVLPTGVSGRIMLRGAPLARIVQDDPAPGEPTIPQGWFDTGDIGRFDEDGFLYIVGRGKDVIKRGGETIAPAEIEDVLVGHPEILAAMAFAVPHQMLGETVGCVIVPRDGRRVDLEALAPHLSRHLSPAKWPVLAVYMDDLPKNATGKLLRVRLAMRFGIDGVDEKAPARSRLLMAQCPPQGTPITEPIAARAVEVSVAQIEAAIRAACPAAADVVVHIGHSCGTIRAGVETANVTQADLKAGLHAALHDYLVPRSITLLDAFPRHAASGAVDTDQLLALLEKPQQSDSVPADKVEAFILEEWRKCLGEDRDVWLDSDFFDDLGGDSLTAVRIIADVRKQYGIALAPTSIFRNRTVRELAGAVRAAIATLAVDADAGTTDHAAATGFDGPPAKSQTALPTLLIQLLPLAVLPPVVRLAQFACWILTWWYMRTDLGLRGAWVMFAALAGASLARSTVGPLITIALKWVLVGRYRSGAAPLWGHRYLRWWLVRQIHATIGLGVFSTAYPMIALYYRLMGARVGRRTRIAPSADLGEFDLLTIGDEACIDESAIVRPFVLEGGAMDMKPIALGANVSIGTRATVVPGSYLPADTEIAPLGTSDNPRARNQGTRGLSRALLYDPPAWLKAAGLAIKGGLMLAAWVPVVLLMHHFLAGWMAQGGHMANPVDLLVRMLKPHRLIVSTSVLVVSTLTTPFLYLAGVIAVKWIVIGRFRAEADVRRPWPMFERWLMWQLLPDGRFGGVAPLLGSNFAAISGIYRLLGARVGKRIYWPGSGNVMTEYDLFECGDDVTFGSRSTYLMTSTQGSRSIRIEPGANVADRCVLSPGVVVRRNAVMGSGTFAPEGFVAPAGSTWIGQDGREAPIELEAATPRRVQADTLRPYGRAMYLGEADYAVWPLGAHIAFNLVWAAFGALYRAAPMITALLLVRAMLIADGATLRNTADILLLQAGFYLPLHLASALGALGLLVATKWMIIGHRTEGEHFWTASSYCQRWKIHSVISSLSSGWFANRDVLAYLEGSAFLVWYFRAEGARIGRNVCLYPNGADPMMEEPDFLDIGDDARIDQAVLIAHLNTRGEWMMGPIRIGARATLRTASRVMMMSTVGDGATLLEGTLVLAGDSSSPASTWYGWPGEAITLTAMAQLRTACMQVGSPT</sequence>
<dbReference type="GO" id="GO:0031956">
    <property type="term" value="F:medium-chain fatty acid-CoA ligase activity"/>
    <property type="evidence" value="ECO:0007669"/>
    <property type="project" value="TreeGrafter"/>
</dbReference>
<dbReference type="InterPro" id="IPR011004">
    <property type="entry name" value="Trimer_LpxA-like_sf"/>
</dbReference>
<dbReference type="EMBL" id="JABBGM010000012">
    <property type="protein sequence ID" value="NML95757.1"/>
    <property type="molecule type" value="Genomic_DNA"/>
</dbReference>
<dbReference type="InterPro" id="IPR000873">
    <property type="entry name" value="AMP-dep_synth/lig_dom"/>
</dbReference>
<dbReference type="Pfam" id="PF00501">
    <property type="entry name" value="AMP-binding"/>
    <property type="match status" value="1"/>
</dbReference>
<dbReference type="InterPro" id="IPR042099">
    <property type="entry name" value="ANL_N_sf"/>
</dbReference>
<feature type="transmembrane region" description="Helical" evidence="3">
    <location>
        <begin position="872"/>
        <end position="897"/>
    </location>
</feature>
<dbReference type="Gene3D" id="3.30.300.30">
    <property type="match status" value="2"/>
</dbReference>
<dbReference type="InterPro" id="IPR006162">
    <property type="entry name" value="Ppantetheine_attach_site"/>
</dbReference>
<feature type="transmembrane region" description="Helical" evidence="3">
    <location>
        <begin position="1061"/>
        <end position="1086"/>
    </location>
</feature>
<dbReference type="SUPFAM" id="SSF56801">
    <property type="entry name" value="Acetyl-CoA synthetase-like"/>
    <property type="match status" value="2"/>
</dbReference>
<dbReference type="PANTHER" id="PTHR43201:SF10">
    <property type="entry name" value="CARRIER DOMAIN-CONTAINING PROTEIN"/>
    <property type="match status" value="1"/>
</dbReference>
<dbReference type="Gene3D" id="3.40.50.12780">
    <property type="entry name" value="N-terminal domain of ligase-like"/>
    <property type="match status" value="1"/>
</dbReference>
<keyword evidence="3" id="KW-0472">Membrane</keyword>
<dbReference type="SUPFAM" id="SSF47336">
    <property type="entry name" value="ACP-like"/>
    <property type="match status" value="1"/>
</dbReference>
<feature type="transmembrane region" description="Helical" evidence="3">
    <location>
        <begin position="1331"/>
        <end position="1349"/>
    </location>
</feature>
<evidence type="ECO:0000256" key="3">
    <source>
        <dbReference type="SAM" id="Phobius"/>
    </source>
</evidence>
<dbReference type="PROSITE" id="PS50075">
    <property type="entry name" value="CARRIER"/>
    <property type="match status" value="1"/>
</dbReference>
<evidence type="ECO:0000256" key="1">
    <source>
        <dbReference type="ARBA" id="ARBA00022450"/>
    </source>
</evidence>
<evidence type="ECO:0000256" key="2">
    <source>
        <dbReference type="ARBA" id="ARBA00022553"/>
    </source>
</evidence>
<evidence type="ECO:0000259" key="4">
    <source>
        <dbReference type="PROSITE" id="PS50075"/>
    </source>
</evidence>
<dbReference type="SUPFAM" id="SSF51161">
    <property type="entry name" value="Trimeric LpxA-like enzymes"/>
    <property type="match status" value="3"/>
</dbReference>
<accession>A0A7Y0BSG6</accession>
<feature type="transmembrane region" description="Helical" evidence="3">
    <location>
        <begin position="785"/>
        <end position="812"/>
    </location>
</feature>
<evidence type="ECO:0000313" key="6">
    <source>
        <dbReference type="Proteomes" id="UP000583556"/>
    </source>
</evidence>
<dbReference type="Pfam" id="PF13193">
    <property type="entry name" value="AMP-binding_C"/>
    <property type="match status" value="1"/>
</dbReference>
<name>A0A7Y0BSG6_9SPHN</name>
<keyword evidence="1" id="KW-0596">Phosphopantetheine</keyword>
<dbReference type="Pfam" id="PF00550">
    <property type="entry name" value="PP-binding"/>
    <property type="match status" value="1"/>
</dbReference>
<dbReference type="InterPro" id="IPR025110">
    <property type="entry name" value="AMP-bd_C"/>
</dbReference>
<protein>
    <submittedName>
        <fullName evidence="5">AMP-binding protein</fullName>
    </submittedName>
</protein>
<dbReference type="PROSITE" id="PS00012">
    <property type="entry name" value="PHOSPHOPANTETHEINE"/>
    <property type="match status" value="1"/>
</dbReference>
<dbReference type="SMART" id="SM00823">
    <property type="entry name" value="PKS_PP"/>
    <property type="match status" value="1"/>
</dbReference>
<dbReference type="InterPro" id="IPR020806">
    <property type="entry name" value="PKS_PP-bd"/>
</dbReference>
<keyword evidence="3" id="KW-0812">Transmembrane</keyword>
<dbReference type="PANTHER" id="PTHR43201">
    <property type="entry name" value="ACYL-COA SYNTHETASE"/>
    <property type="match status" value="1"/>
</dbReference>
<keyword evidence="3" id="KW-1133">Transmembrane helix</keyword>
<dbReference type="RefSeq" id="WP_169494961.1">
    <property type="nucleotide sequence ID" value="NZ_JABBGM010000012.1"/>
</dbReference>
<dbReference type="Gene3D" id="2.160.10.10">
    <property type="entry name" value="Hexapeptide repeat proteins"/>
    <property type="match status" value="2"/>
</dbReference>
<dbReference type="InterPro" id="IPR045851">
    <property type="entry name" value="AMP-bd_C_sf"/>
</dbReference>
<keyword evidence="2" id="KW-0597">Phosphoprotein</keyword>
<dbReference type="InterPro" id="IPR009081">
    <property type="entry name" value="PP-bd_ACP"/>
</dbReference>
<reference evidence="5 6" key="1">
    <citation type="submission" date="2020-04" db="EMBL/GenBank/DDBJ databases">
        <title>Novosphingobium sp. TW-4 isolated from soil.</title>
        <authorList>
            <person name="Dahal R.H."/>
            <person name="Chaudhary D.K."/>
        </authorList>
    </citation>
    <scope>NUCLEOTIDE SEQUENCE [LARGE SCALE GENOMIC DNA]</scope>
    <source>
        <strain evidence="5 6">TW-4</strain>
    </source>
</reference>
<feature type="domain" description="Carrier" evidence="4">
    <location>
        <begin position="674"/>
        <end position="751"/>
    </location>
</feature>
<gene>
    <name evidence="5" type="ORF">HHL27_18955</name>
</gene>
<dbReference type="GO" id="GO:0031177">
    <property type="term" value="F:phosphopantetheine binding"/>
    <property type="evidence" value="ECO:0007669"/>
    <property type="project" value="InterPro"/>
</dbReference>
<organism evidence="5 6">
    <name type="scientific">Novosphingobium olei</name>
    <dbReference type="NCBI Taxonomy" id="2728851"/>
    <lineage>
        <taxon>Bacteria</taxon>
        <taxon>Pseudomonadati</taxon>
        <taxon>Pseudomonadota</taxon>
        <taxon>Alphaproteobacteria</taxon>
        <taxon>Sphingomonadales</taxon>
        <taxon>Sphingomonadaceae</taxon>
        <taxon>Novosphingobium</taxon>
    </lineage>
</organism>
<dbReference type="Gene3D" id="1.10.1200.10">
    <property type="entry name" value="ACP-like"/>
    <property type="match status" value="1"/>
</dbReference>
<dbReference type="InterPro" id="IPR036736">
    <property type="entry name" value="ACP-like_sf"/>
</dbReference>
<evidence type="ECO:0000313" key="5">
    <source>
        <dbReference type="EMBL" id="NML95757.1"/>
    </source>
</evidence>
<feature type="transmembrane region" description="Helical" evidence="3">
    <location>
        <begin position="1019"/>
        <end position="1041"/>
    </location>
</feature>
<proteinExistence type="predicted"/>